<sequence length="133" mass="14328">MNQALPPSADRGEASAALVPLYVSGVFREAPLAFRAQLVECLMRPMGALGLVAVANGVFAAVRHRHGWDRLQVTIEDTARITADQVLELSAYLQQAAPEVFRQVADLVGRQPVVASGLSAVLLLQVLRGWKRG</sequence>
<proteinExistence type="predicted"/>
<dbReference type="Proteomes" id="UP001371218">
    <property type="component" value="Unassembled WGS sequence"/>
</dbReference>
<keyword evidence="2" id="KW-1185">Reference proteome</keyword>
<evidence type="ECO:0000313" key="2">
    <source>
        <dbReference type="Proteomes" id="UP001371218"/>
    </source>
</evidence>
<comment type="caution">
    <text evidence="1">The sequence shown here is derived from an EMBL/GenBank/DDBJ whole genome shotgun (WGS) entry which is preliminary data.</text>
</comment>
<accession>A0ABU9BR25</accession>
<gene>
    <name evidence="1" type="ORF">AACH06_09765</name>
</gene>
<reference evidence="1 2" key="1">
    <citation type="submission" date="2024-04" db="EMBL/GenBank/DDBJ databases">
        <title>Novel species of the genus Ideonella isolated from streams.</title>
        <authorList>
            <person name="Lu H."/>
        </authorList>
    </citation>
    <scope>NUCLEOTIDE SEQUENCE [LARGE SCALE GENOMIC DNA]</scope>
    <source>
        <strain evidence="1 2">DXS29W</strain>
    </source>
</reference>
<evidence type="ECO:0000313" key="1">
    <source>
        <dbReference type="EMBL" id="MEK8031100.1"/>
    </source>
</evidence>
<organism evidence="1 2">
    <name type="scientific">Ideonella lacteola</name>
    <dbReference type="NCBI Taxonomy" id="2984193"/>
    <lineage>
        <taxon>Bacteria</taxon>
        <taxon>Pseudomonadati</taxon>
        <taxon>Pseudomonadota</taxon>
        <taxon>Betaproteobacteria</taxon>
        <taxon>Burkholderiales</taxon>
        <taxon>Sphaerotilaceae</taxon>
        <taxon>Ideonella</taxon>
    </lineage>
</organism>
<dbReference type="EMBL" id="JBBUTG010000004">
    <property type="protein sequence ID" value="MEK8031100.1"/>
    <property type="molecule type" value="Genomic_DNA"/>
</dbReference>
<protein>
    <submittedName>
        <fullName evidence="1">Uncharacterized protein</fullName>
    </submittedName>
</protein>
<name>A0ABU9BR25_9BURK</name>
<dbReference type="RefSeq" id="WP_341425461.1">
    <property type="nucleotide sequence ID" value="NZ_JBBUTG010000004.1"/>
</dbReference>